<keyword evidence="2 5" id="KW-0479">Metal-binding</keyword>
<evidence type="ECO:0000313" key="8">
    <source>
        <dbReference type="Proteomes" id="UP000214688"/>
    </source>
</evidence>
<evidence type="ECO:0000256" key="5">
    <source>
        <dbReference type="HAMAP-Rule" id="MF_00526"/>
    </source>
</evidence>
<feature type="binding site" evidence="5">
    <location>
        <begin position="26"/>
        <end position="30"/>
    </location>
    <ligand>
        <name>adenosylcob(III)alamin</name>
        <dbReference type="ChEBI" id="CHEBI:18408"/>
    </ligand>
</feature>
<organism evidence="7 8">
    <name type="scientific">Tumebacillus algifaecis</name>
    <dbReference type="NCBI Taxonomy" id="1214604"/>
    <lineage>
        <taxon>Bacteria</taxon>
        <taxon>Bacillati</taxon>
        <taxon>Bacillota</taxon>
        <taxon>Bacilli</taxon>
        <taxon>Bacillales</taxon>
        <taxon>Alicyclobacillaceae</taxon>
        <taxon>Tumebacillus</taxon>
    </lineage>
</organism>
<sequence length="151" mass="16230">MINCSQFNAKGSIQVKATVVIGVIGADCHAVGNRILDHVFREAGFDVVNIGVLSSQEDFIAAAIETGAKAMLVSSLYGHGEIDCRGLREKCQEAGLSDIVLYVGGNLVVGKHDFPEVEARFLEMGFDRVFSPETPLDVAVRNLHEDLGLVV</sequence>
<keyword evidence="1 5" id="KW-0846">Cobalamin</keyword>
<dbReference type="EC" id="5.4.99.1" evidence="5"/>
<comment type="similarity">
    <text evidence="5">Belongs to the methylaspartate mutase GlmS subunit family.</text>
</comment>
<dbReference type="EMBL" id="CP022657">
    <property type="protein sequence ID" value="ASS74116.1"/>
    <property type="molecule type" value="Genomic_DNA"/>
</dbReference>
<evidence type="ECO:0000259" key="6">
    <source>
        <dbReference type="PROSITE" id="PS51332"/>
    </source>
</evidence>
<dbReference type="GO" id="GO:0031419">
    <property type="term" value="F:cobalamin binding"/>
    <property type="evidence" value="ECO:0007669"/>
    <property type="project" value="UniProtKB-KW"/>
</dbReference>
<evidence type="ECO:0000256" key="4">
    <source>
        <dbReference type="ARBA" id="ARBA00023285"/>
    </source>
</evidence>
<accession>A0A223CY46</accession>
<dbReference type="Pfam" id="PF02310">
    <property type="entry name" value="B12-binding"/>
    <property type="match status" value="1"/>
</dbReference>
<evidence type="ECO:0000313" key="7">
    <source>
        <dbReference type="EMBL" id="ASS74116.1"/>
    </source>
</evidence>
<evidence type="ECO:0000256" key="3">
    <source>
        <dbReference type="ARBA" id="ARBA00023235"/>
    </source>
</evidence>
<dbReference type="InterPro" id="IPR006394">
    <property type="entry name" value="GlmS"/>
</dbReference>
<dbReference type="GO" id="GO:0050097">
    <property type="term" value="F:methylaspartate mutase activity"/>
    <property type="evidence" value="ECO:0007669"/>
    <property type="project" value="UniProtKB-UniRule"/>
</dbReference>
<reference evidence="7 8" key="1">
    <citation type="journal article" date="2015" name="Int. J. Syst. Evol. Microbiol.">
        <title>Tumebacillus algifaecis sp. nov., isolated from decomposing algal scum.</title>
        <authorList>
            <person name="Wu Y.F."/>
            <person name="Zhang B."/>
            <person name="Xing P."/>
            <person name="Wu Q.L."/>
            <person name="Liu S.J."/>
        </authorList>
    </citation>
    <scope>NUCLEOTIDE SEQUENCE [LARGE SCALE GENOMIC DNA]</scope>
    <source>
        <strain evidence="7 8">THMBR28</strain>
    </source>
</reference>
<dbReference type="GO" id="GO:0046872">
    <property type="term" value="F:metal ion binding"/>
    <property type="evidence" value="ECO:0007669"/>
    <property type="project" value="UniProtKB-KW"/>
</dbReference>
<dbReference type="HAMAP" id="MF_00526">
    <property type="entry name" value="Me_Asp_mutase_S"/>
    <property type="match status" value="1"/>
</dbReference>
<dbReference type="PROSITE" id="PS51332">
    <property type="entry name" value="B12_BINDING"/>
    <property type="match status" value="1"/>
</dbReference>
<dbReference type="GO" id="GO:0019553">
    <property type="term" value="P:L-glutamate catabolic process via L-citramalate"/>
    <property type="evidence" value="ECO:0007669"/>
    <property type="project" value="UniProtKB-UniRule"/>
</dbReference>
<evidence type="ECO:0000256" key="1">
    <source>
        <dbReference type="ARBA" id="ARBA00022628"/>
    </source>
</evidence>
<dbReference type="GO" id="GO:0019670">
    <property type="term" value="P:anaerobic L-glutamate catabolic process"/>
    <property type="evidence" value="ECO:0007669"/>
    <property type="project" value="InterPro"/>
</dbReference>
<comment type="cofactor">
    <cofactor evidence="5">
        <name>adenosylcob(III)alamin</name>
        <dbReference type="ChEBI" id="CHEBI:18408"/>
    </cofactor>
</comment>
<feature type="binding site" evidence="5">
    <location>
        <begin position="106"/>
        <end position="110"/>
    </location>
    <ligand>
        <name>adenosylcob(III)alamin</name>
        <dbReference type="ChEBI" id="CHEBI:18408"/>
    </ligand>
</feature>
<gene>
    <name evidence="5" type="primary">glmS</name>
    <name evidence="7" type="ORF">CIG75_03335</name>
</gene>
<dbReference type="InterPro" id="IPR036724">
    <property type="entry name" value="Cobalamin-bd_sf"/>
</dbReference>
<dbReference type="SUPFAM" id="SSF52242">
    <property type="entry name" value="Cobalamin (vitamin B12)-binding domain"/>
    <property type="match status" value="1"/>
</dbReference>
<dbReference type="UniPathway" id="UPA00561">
    <property type="reaction ID" value="UER00617"/>
</dbReference>
<keyword evidence="3 5" id="KW-0413">Isomerase</keyword>
<comment type="function">
    <text evidence="5">Catalyzes the carbon skeleton rearrangement of L-glutamate to L-threo-3-methylaspartate ((2S,3S)-3-methylaspartate).</text>
</comment>
<proteinExistence type="inferred from homology"/>
<feature type="domain" description="B12-binding" evidence="6">
    <location>
        <begin position="16"/>
        <end position="150"/>
    </location>
</feature>
<feature type="binding site" evidence="5">
    <location>
        <begin position="74"/>
        <end position="76"/>
    </location>
    <ligand>
        <name>adenosylcob(III)alamin</name>
        <dbReference type="ChEBI" id="CHEBI:18408"/>
    </ligand>
</feature>
<dbReference type="Proteomes" id="UP000214688">
    <property type="component" value="Chromosome"/>
</dbReference>
<keyword evidence="8" id="KW-1185">Reference proteome</keyword>
<feature type="binding site" description="axial binding residue" evidence="5">
    <location>
        <position position="29"/>
    </location>
    <ligand>
        <name>adenosylcob(III)alamin</name>
        <dbReference type="ChEBI" id="CHEBI:18408"/>
    </ligand>
    <ligandPart>
        <name>Co</name>
        <dbReference type="ChEBI" id="CHEBI:27638"/>
    </ligandPart>
</feature>
<comment type="catalytic activity">
    <reaction evidence="5">
        <text>(2S,3S)-3-methyl-L-aspartate = L-glutamate</text>
        <dbReference type="Rhea" id="RHEA:12857"/>
        <dbReference type="ChEBI" id="CHEBI:29985"/>
        <dbReference type="ChEBI" id="CHEBI:58724"/>
        <dbReference type="EC" id="5.4.99.1"/>
    </reaction>
</comment>
<dbReference type="OrthoDB" id="9791348at2"/>
<dbReference type="KEGG" id="tab:CIG75_03335"/>
<dbReference type="CDD" id="cd02072">
    <property type="entry name" value="Glm_B12_BD"/>
    <property type="match status" value="1"/>
</dbReference>
<name>A0A223CY46_9BACL</name>
<dbReference type="NCBIfam" id="NF002612">
    <property type="entry name" value="PRK02261.1"/>
    <property type="match status" value="1"/>
</dbReference>
<dbReference type="AlphaFoldDB" id="A0A223CY46"/>
<dbReference type="InterPro" id="IPR006158">
    <property type="entry name" value="Cobalamin-bd"/>
</dbReference>
<dbReference type="Gene3D" id="3.40.50.280">
    <property type="entry name" value="Cobalamin-binding domain"/>
    <property type="match status" value="1"/>
</dbReference>
<evidence type="ECO:0000256" key="2">
    <source>
        <dbReference type="ARBA" id="ARBA00022723"/>
    </source>
</evidence>
<dbReference type="NCBIfam" id="TIGR01501">
    <property type="entry name" value="MthylAspMutase"/>
    <property type="match status" value="1"/>
</dbReference>
<comment type="subunit">
    <text evidence="5">Heterotetramer composed of 2 epsilon subunits (GlmE) and 2 sigma subunits (GlmS). GlmE exists as a homodimer and GlmS as a monomer.</text>
</comment>
<keyword evidence="4 5" id="KW-0170">Cobalt</keyword>
<protein>
    <recommendedName>
        <fullName evidence="5">Glutamate mutase sigma subunit</fullName>
        <ecNumber evidence="5">5.4.99.1</ecNumber>
    </recommendedName>
    <alternativeName>
        <fullName evidence="5">Glutamate mutase S chain</fullName>
    </alternativeName>
    <alternativeName>
        <fullName evidence="5">Glutamate mutase small subunit</fullName>
    </alternativeName>
    <alternativeName>
        <fullName evidence="5">Methylaspartate mutase</fullName>
    </alternativeName>
</protein>
<comment type="pathway">
    <text evidence="5">Amino-acid degradation; L-glutamate degradation via mesaconate pathway; acetate and pyruvate from L-glutamate: step 1/4.</text>
</comment>